<dbReference type="Proteomes" id="UP001379533">
    <property type="component" value="Chromosome"/>
</dbReference>
<name>A0ABZ2JW90_9BACT</name>
<feature type="transmembrane region" description="Helical" evidence="1">
    <location>
        <begin position="64"/>
        <end position="84"/>
    </location>
</feature>
<keyword evidence="1" id="KW-1133">Transmembrane helix</keyword>
<dbReference type="RefSeq" id="WP_394841353.1">
    <property type="nucleotide sequence ID" value="NZ_CP089982.1"/>
</dbReference>
<keyword evidence="1" id="KW-0472">Membrane</keyword>
<sequence length="223" mass="24138">MKPIELRDIVLHVVRVAAALLVLGSASRSLGVAFLASLALFFAAFSLTHDLAHGALGLPRRVNEVALCLAGLLMLISGHAMRIMHLRHHAGRADDIEGAGAHLTAWRAVFVGPCNAIALRRAAFRFARGLPLRWQIGETSLNLATVALAVSTGSRVLLVHVAVVTVLQCTLSFWGAYLPHNVPSWLVSLARPFAFTRSPTILNLICHEAHHENPKIPCQQLAR</sequence>
<keyword evidence="4" id="KW-1185">Reference proteome</keyword>
<evidence type="ECO:0000256" key="1">
    <source>
        <dbReference type="SAM" id="Phobius"/>
    </source>
</evidence>
<evidence type="ECO:0000259" key="2">
    <source>
        <dbReference type="Pfam" id="PF00487"/>
    </source>
</evidence>
<feature type="domain" description="Fatty acid desaturase" evidence="2">
    <location>
        <begin position="32"/>
        <end position="222"/>
    </location>
</feature>
<dbReference type="EC" id="1.14.19.-" evidence="3"/>
<dbReference type="EMBL" id="CP089982">
    <property type="protein sequence ID" value="WXA90735.1"/>
    <property type="molecule type" value="Genomic_DNA"/>
</dbReference>
<evidence type="ECO:0000313" key="4">
    <source>
        <dbReference type="Proteomes" id="UP001379533"/>
    </source>
</evidence>
<keyword evidence="1" id="KW-0812">Transmembrane</keyword>
<organism evidence="3 4">
    <name type="scientific">Pendulispora brunnea</name>
    <dbReference type="NCBI Taxonomy" id="2905690"/>
    <lineage>
        <taxon>Bacteria</taxon>
        <taxon>Pseudomonadati</taxon>
        <taxon>Myxococcota</taxon>
        <taxon>Myxococcia</taxon>
        <taxon>Myxococcales</taxon>
        <taxon>Sorangiineae</taxon>
        <taxon>Pendulisporaceae</taxon>
        <taxon>Pendulispora</taxon>
    </lineage>
</organism>
<protein>
    <submittedName>
        <fullName evidence="3">Fatty acid desaturase</fullName>
        <ecNumber evidence="3">1.14.19.-</ecNumber>
    </submittedName>
</protein>
<reference evidence="3 4" key="1">
    <citation type="submission" date="2021-12" db="EMBL/GenBank/DDBJ databases">
        <title>Discovery of the Pendulisporaceae a myxobacterial family with distinct sporulation behavior and unique specialized metabolism.</title>
        <authorList>
            <person name="Garcia R."/>
            <person name="Popoff A."/>
            <person name="Bader C.D."/>
            <person name="Loehr J."/>
            <person name="Walesch S."/>
            <person name="Walt C."/>
            <person name="Boldt J."/>
            <person name="Bunk B."/>
            <person name="Haeckl F.J.F.P.J."/>
            <person name="Gunesch A.P."/>
            <person name="Birkelbach J."/>
            <person name="Nuebel U."/>
            <person name="Pietschmann T."/>
            <person name="Bach T."/>
            <person name="Mueller R."/>
        </authorList>
    </citation>
    <scope>NUCLEOTIDE SEQUENCE [LARGE SCALE GENOMIC DNA]</scope>
    <source>
        <strain evidence="3 4">MSr12523</strain>
    </source>
</reference>
<dbReference type="Pfam" id="PF00487">
    <property type="entry name" value="FA_desaturase"/>
    <property type="match status" value="1"/>
</dbReference>
<dbReference type="GO" id="GO:0016491">
    <property type="term" value="F:oxidoreductase activity"/>
    <property type="evidence" value="ECO:0007669"/>
    <property type="project" value="UniProtKB-KW"/>
</dbReference>
<accession>A0ABZ2JW90</accession>
<proteinExistence type="predicted"/>
<feature type="transmembrane region" description="Helical" evidence="1">
    <location>
        <begin position="157"/>
        <end position="177"/>
    </location>
</feature>
<dbReference type="InterPro" id="IPR005804">
    <property type="entry name" value="FA_desaturase_dom"/>
</dbReference>
<dbReference type="CDD" id="cd01060">
    <property type="entry name" value="Membrane-FADS-like"/>
    <property type="match status" value="1"/>
</dbReference>
<gene>
    <name evidence="3" type="ORF">LZC95_30310</name>
</gene>
<keyword evidence="3" id="KW-0560">Oxidoreductase</keyword>
<evidence type="ECO:0000313" key="3">
    <source>
        <dbReference type="EMBL" id="WXA90735.1"/>
    </source>
</evidence>